<gene>
    <name evidence="1" type="ORF">RhiirC2_756979</name>
</gene>
<comment type="caution">
    <text evidence="1">The sequence shown here is derived from an EMBL/GenBank/DDBJ whole genome shotgun (WGS) entry which is preliminary data.</text>
</comment>
<dbReference type="AlphaFoldDB" id="A0A2N1MRM8"/>
<reference evidence="1 2" key="2">
    <citation type="submission" date="2017-10" db="EMBL/GenBank/DDBJ databases">
        <title>Extensive intraspecific genome diversity in a model arbuscular mycorrhizal fungus.</title>
        <authorList>
            <person name="Chen E.C.H."/>
            <person name="Morin E."/>
            <person name="Baudet D."/>
            <person name="Noel J."/>
            <person name="Ndikumana S."/>
            <person name="Charron P."/>
            <person name="St-Onge C."/>
            <person name="Giorgi J."/>
            <person name="Grigoriev I.V."/>
            <person name="Roux C."/>
            <person name="Martin F.M."/>
            <person name="Corradi N."/>
        </authorList>
    </citation>
    <scope>NUCLEOTIDE SEQUENCE [LARGE SCALE GENOMIC DNA]</scope>
    <source>
        <strain evidence="1 2">C2</strain>
    </source>
</reference>
<protein>
    <submittedName>
        <fullName evidence="1">Uncharacterized protein</fullName>
    </submittedName>
</protein>
<evidence type="ECO:0000313" key="1">
    <source>
        <dbReference type="EMBL" id="PKK64277.1"/>
    </source>
</evidence>
<evidence type="ECO:0000313" key="2">
    <source>
        <dbReference type="Proteomes" id="UP000233469"/>
    </source>
</evidence>
<organism evidence="1 2">
    <name type="scientific">Rhizophagus irregularis</name>
    <dbReference type="NCBI Taxonomy" id="588596"/>
    <lineage>
        <taxon>Eukaryota</taxon>
        <taxon>Fungi</taxon>
        <taxon>Fungi incertae sedis</taxon>
        <taxon>Mucoromycota</taxon>
        <taxon>Glomeromycotina</taxon>
        <taxon>Glomeromycetes</taxon>
        <taxon>Glomerales</taxon>
        <taxon>Glomeraceae</taxon>
        <taxon>Rhizophagus</taxon>
    </lineage>
</organism>
<proteinExistence type="predicted"/>
<name>A0A2N1MRM8_9GLOM</name>
<dbReference type="EMBL" id="LLXL01001474">
    <property type="protein sequence ID" value="PKK64277.1"/>
    <property type="molecule type" value="Genomic_DNA"/>
</dbReference>
<sequence>MFVFHYDVPCCIDMFLDLDIDYLISPERSEGLNTIRVGFTNVPLSARSLCESMASIRIGSFGYTLLFVYA</sequence>
<accession>A0A2N1MRM8</accession>
<reference evidence="1 2" key="1">
    <citation type="submission" date="2016-04" db="EMBL/GenBank/DDBJ databases">
        <title>Genome analyses suggest a sexual origin of heterokaryosis in a supposedly ancient asexual fungus.</title>
        <authorList>
            <person name="Ropars J."/>
            <person name="Sedzielewska K."/>
            <person name="Noel J."/>
            <person name="Charron P."/>
            <person name="Farinelli L."/>
            <person name="Marton T."/>
            <person name="Kruger M."/>
            <person name="Pelin A."/>
            <person name="Brachmann A."/>
            <person name="Corradi N."/>
        </authorList>
    </citation>
    <scope>NUCLEOTIDE SEQUENCE [LARGE SCALE GENOMIC DNA]</scope>
    <source>
        <strain evidence="1 2">C2</strain>
    </source>
</reference>
<dbReference type="Proteomes" id="UP000233469">
    <property type="component" value="Unassembled WGS sequence"/>
</dbReference>